<proteinExistence type="predicted"/>
<sequence>MIRFFVLCLLFLFSIQMYSQYSIGKLRKVEAEVKEIMDELHVIGLSVAVVNKGEIVYKRSFGNKSIDSSNSAKKEMLCDEYIFRIASISKTFVATAILQLAENGKLKLNDDVNKILDFKISNPNYPYIPITIKMLLSHRSSINDKLGYNSFNHINPEKGNKYKLCYNDYAPGEGYQYCNYNYTLLGAIIEKVSGERFDNYIENHITAPLGLKCSFNVDKLDSSLFVPLYKYDEKARKFKLMSDVYKSYAKQLKGYKMGISTPCFVPAGGMKIATGDLAKYMIMHMQDGIYNHKRIITRKSEKQMRNVLTPESSYALSFREYKNLIPHETLYGQTGGAYGLYSAMIFHSYKKYGFIIITNGCLSKFVDGYNDLHKSLIKCLYNNLIVQK</sequence>
<dbReference type="AlphaFoldDB" id="A0A1M6F3S0"/>
<dbReference type="RefSeq" id="WP_025835372.1">
    <property type="nucleotide sequence ID" value="NZ_FQZN01000011.1"/>
</dbReference>
<gene>
    <name evidence="2" type="ORF">SAMN05444350_11111</name>
</gene>
<dbReference type="Pfam" id="PF00144">
    <property type="entry name" value="Beta-lactamase"/>
    <property type="match status" value="1"/>
</dbReference>
<dbReference type="EMBL" id="FQZN01000011">
    <property type="protein sequence ID" value="SHI92306.1"/>
    <property type="molecule type" value="Genomic_DNA"/>
</dbReference>
<dbReference type="PANTHER" id="PTHR46825">
    <property type="entry name" value="D-ALANYL-D-ALANINE-CARBOXYPEPTIDASE/ENDOPEPTIDASE AMPH"/>
    <property type="match status" value="1"/>
</dbReference>
<dbReference type="InterPro" id="IPR001466">
    <property type="entry name" value="Beta-lactam-related"/>
</dbReference>
<evidence type="ECO:0000313" key="3">
    <source>
        <dbReference type="Proteomes" id="UP000184192"/>
    </source>
</evidence>
<keyword evidence="3" id="KW-1185">Reference proteome</keyword>
<dbReference type="Gene3D" id="3.40.710.10">
    <property type="entry name" value="DD-peptidase/beta-lactamase superfamily"/>
    <property type="match status" value="1"/>
</dbReference>
<dbReference type="Proteomes" id="UP000184192">
    <property type="component" value="Unassembled WGS sequence"/>
</dbReference>
<protein>
    <submittedName>
        <fullName evidence="2">CubicO group peptidase, beta-lactamase class C family</fullName>
    </submittedName>
</protein>
<dbReference type="SUPFAM" id="SSF56601">
    <property type="entry name" value="beta-lactamase/transpeptidase-like"/>
    <property type="match status" value="1"/>
</dbReference>
<dbReference type="GeneID" id="92712116"/>
<accession>A0A1M6F3S0</accession>
<evidence type="ECO:0000259" key="1">
    <source>
        <dbReference type="Pfam" id="PF00144"/>
    </source>
</evidence>
<reference evidence="3" key="1">
    <citation type="submission" date="2016-11" db="EMBL/GenBank/DDBJ databases">
        <authorList>
            <person name="Varghese N."/>
            <person name="Submissions S."/>
        </authorList>
    </citation>
    <scope>NUCLEOTIDE SEQUENCE [LARGE SCALE GENOMIC DNA]</scope>
    <source>
        <strain evidence="3">DSM 26884</strain>
    </source>
</reference>
<dbReference type="PANTHER" id="PTHR46825:SF9">
    <property type="entry name" value="BETA-LACTAMASE-RELATED DOMAIN-CONTAINING PROTEIN"/>
    <property type="match status" value="1"/>
</dbReference>
<dbReference type="InterPro" id="IPR012338">
    <property type="entry name" value="Beta-lactam/transpept-like"/>
</dbReference>
<feature type="domain" description="Beta-lactamase-related" evidence="1">
    <location>
        <begin position="30"/>
        <end position="360"/>
    </location>
</feature>
<dbReference type="InterPro" id="IPR050491">
    <property type="entry name" value="AmpC-like"/>
</dbReference>
<name>A0A1M6F3S0_9BACE</name>
<evidence type="ECO:0000313" key="2">
    <source>
        <dbReference type="EMBL" id="SHI92306.1"/>
    </source>
</evidence>
<organism evidence="2 3">
    <name type="scientific">Bacteroides stercorirosoris</name>
    <dbReference type="NCBI Taxonomy" id="871324"/>
    <lineage>
        <taxon>Bacteria</taxon>
        <taxon>Pseudomonadati</taxon>
        <taxon>Bacteroidota</taxon>
        <taxon>Bacteroidia</taxon>
        <taxon>Bacteroidales</taxon>
        <taxon>Bacteroidaceae</taxon>
        <taxon>Bacteroides</taxon>
    </lineage>
</organism>